<evidence type="ECO:0000259" key="1">
    <source>
        <dbReference type="Pfam" id="PF20478"/>
    </source>
</evidence>
<gene>
    <name evidence="2" type="ORF">OESDEN_20727</name>
</gene>
<keyword evidence="3" id="KW-1185">Reference proteome</keyword>
<sequence length="110" mass="12944">QRKADSRRKQASLFSECSISRHSKVYEENRSFRVFRYYAYRSFVIWAYGSLGLSKRFEIPACVRTKIVSAYPSQGGEYVGFKAVGLGLAMQEQEEEEEWRNKEFNFIFSK</sequence>
<name>A0A0B1S6W5_OESDE</name>
<dbReference type="AlphaFoldDB" id="A0A0B1S6W5"/>
<dbReference type="EMBL" id="KN604066">
    <property type="protein sequence ID" value="KHJ79621.1"/>
    <property type="molecule type" value="Genomic_DNA"/>
</dbReference>
<feature type="domain" description="P2X purinoreceptor 7 intracellular" evidence="1">
    <location>
        <begin position="30"/>
        <end position="82"/>
    </location>
</feature>
<dbReference type="Proteomes" id="UP000053660">
    <property type="component" value="Unassembled WGS sequence"/>
</dbReference>
<dbReference type="OrthoDB" id="5789114at2759"/>
<proteinExistence type="predicted"/>
<dbReference type="InterPro" id="IPR046815">
    <property type="entry name" value="P2RX7_C"/>
</dbReference>
<dbReference type="Pfam" id="PF20478">
    <property type="entry name" value="P2RX7_C"/>
    <property type="match status" value="1"/>
</dbReference>
<organism evidence="2 3">
    <name type="scientific">Oesophagostomum dentatum</name>
    <name type="common">Nodular worm</name>
    <dbReference type="NCBI Taxonomy" id="61180"/>
    <lineage>
        <taxon>Eukaryota</taxon>
        <taxon>Metazoa</taxon>
        <taxon>Ecdysozoa</taxon>
        <taxon>Nematoda</taxon>
        <taxon>Chromadorea</taxon>
        <taxon>Rhabditida</taxon>
        <taxon>Rhabditina</taxon>
        <taxon>Rhabditomorpha</taxon>
        <taxon>Strongyloidea</taxon>
        <taxon>Strongylidae</taxon>
        <taxon>Oesophagostomum</taxon>
    </lineage>
</organism>
<protein>
    <recommendedName>
        <fullName evidence="1">P2X purinoreceptor 7 intracellular domain-containing protein</fullName>
    </recommendedName>
</protein>
<evidence type="ECO:0000313" key="2">
    <source>
        <dbReference type="EMBL" id="KHJ79621.1"/>
    </source>
</evidence>
<feature type="non-terminal residue" evidence="2">
    <location>
        <position position="1"/>
    </location>
</feature>
<dbReference type="PANTHER" id="PTHR36981:SF1">
    <property type="entry name" value="P2X PURINORECEPTOR 7 INTRACELLULAR DOMAIN-CONTAINING PROTEIN"/>
    <property type="match status" value="1"/>
</dbReference>
<reference evidence="2 3" key="1">
    <citation type="submission" date="2014-03" db="EMBL/GenBank/DDBJ databases">
        <title>Draft genome of the hookworm Oesophagostomum dentatum.</title>
        <authorList>
            <person name="Mitreva M."/>
        </authorList>
    </citation>
    <scope>NUCLEOTIDE SEQUENCE [LARGE SCALE GENOMIC DNA]</scope>
    <source>
        <strain evidence="2 3">OD-Hann</strain>
    </source>
</reference>
<dbReference type="PANTHER" id="PTHR36981">
    <property type="entry name" value="ZGC:195170"/>
    <property type="match status" value="1"/>
</dbReference>
<evidence type="ECO:0000313" key="3">
    <source>
        <dbReference type="Proteomes" id="UP000053660"/>
    </source>
</evidence>
<accession>A0A0B1S6W5</accession>